<dbReference type="PANTHER" id="PTHR37984">
    <property type="entry name" value="PROTEIN CBG26694"/>
    <property type="match status" value="1"/>
</dbReference>
<accession>A0A438HBU4</accession>
<dbReference type="InterPro" id="IPR050951">
    <property type="entry name" value="Retrovirus_Pol_polyprotein"/>
</dbReference>
<evidence type="ECO:0000313" key="2">
    <source>
        <dbReference type="EMBL" id="RVW81921.1"/>
    </source>
</evidence>
<name>A0A438HBU4_VITVI</name>
<dbReference type="GO" id="GO:0003676">
    <property type="term" value="F:nucleic acid binding"/>
    <property type="evidence" value="ECO:0007669"/>
    <property type="project" value="InterPro"/>
</dbReference>
<evidence type="ECO:0000259" key="1">
    <source>
        <dbReference type="PROSITE" id="PS50994"/>
    </source>
</evidence>
<reference evidence="2 3" key="1">
    <citation type="journal article" date="2018" name="PLoS Genet.">
        <title>Population sequencing reveals clonal diversity and ancestral inbreeding in the grapevine cultivar Chardonnay.</title>
        <authorList>
            <person name="Roach M.J."/>
            <person name="Johnson D.L."/>
            <person name="Bohlmann J."/>
            <person name="van Vuuren H.J."/>
            <person name="Jones S.J."/>
            <person name="Pretorius I.S."/>
            <person name="Schmidt S.A."/>
            <person name="Borneman A.R."/>
        </authorList>
    </citation>
    <scope>NUCLEOTIDE SEQUENCE [LARGE SCALE GENOMIC DNA]</scope>
    <source>
        <strain evidence="3">cv. Chardonnay</strain>
        <tissue evidence="2">Leaf</tissue>
    </source>
</reference>
<dbReference type="InterPro" id="IPR036397">
    <property type="entry name" value="RNaseH_sf"/>
</dbReference>
<sequence>MLHMVDEAASKRGSDQKVLVEGDLLVAKGGRWYVPAGGLRKDLLRETHDSKWTRLKGRRLQGCCSPPHSRKTLGEHLHGFYHWIPKVRDFKSVFVVVNRFSKYAVFIPAPEACPAEEAAKLFFSNVVKHFGLPKDIVSDRDARFTGRFWVELFKLLGSELKFSTANHPQTDGQIERINALLEEYLRHYVTTTQKNWVDLMDTAQLCYNLQRSSATGMSPFELAIGVQPWMPLEVAKQKAGGSNPATYKLAQSRRRCSMKPGTV</sequence>
<dbReference type="SUPFAM" id="SSF53098">
    <property type="entry name" value="Ribonuclease H-like"/>
    <property type="match status" value="1"/>
</dbReference>
<protein>
    <submittedName>
        <fullName evidence="2">Transposon Tf2-8 polyprotein</fullName>
    </submittedName>
</protein>
<dbReference type="InterPro" id="IPR001584">
    <property type="entry name" value="Integrase_cat-core"/>
</dbReference>
<dbReference type="Gene3D" id="3.30.420.10">
    <property type="entry name" value="Ribonuclease H-like superfamily/Ribonuclease H"/>
    <property type="match status" value="1"/>
</dbReference>
<dbReference type="Proteomes" id="UP000288805">
    <property type="component" value="Unassembled WGS sequence"/>
</dbReference>
<dbReference type="InterPro" id="IPR012337">
    <property type="entry name" value="RNaseH-like_sf"/>
</dbReference>
<evidence type="ECO:0000313" key="3">
    <source>
        <dbReference type="Proteomes" id="UP000288805"/>
    </source>
</evidence>
<comment type="caution">
    <text evidence="2">The sequence shown here is derived from an EMBL/GenBank/DDBJ whole genome shotgun (WGS) entry which is preliminary data.</text>
</comment>
<gene>
    <name evidence="2" type="primary">Tf2-8_67</name>
    <name evidence="2" type="ORF">CK203_033308</name>
</gene>
<dbReference type="PROSITE" id="PS50994">
    <property type="entry name" value="INTEGRASE"/>
    <property type="match status" value="1"/>
</dbReference>
<dbReference type="GO" id="GO:0015074">
    <property type="term" value="P:DNA integration"/>
    <property type="evidence" value="ECO:0007669"/>
    <property type="project" value="InterPro"/>
</dbReference>
<feature type="domain" description="Integrase catalytic" evidence="1">
    <location>
        <begin position="63"/>
        <end position="227"/>
    </location>
</feature>
<organism evidence="2 3">
    <name type="scientific">Vitis vinifera</name>
    <name type="common">Grape</name>
    <dbReference type="NCBI Taxonomy" id="29760"/>
    <lineage>
        <taxon>Eukaryota</taxon>
        <taxon>Viridiplantae</taxon>
        <taxon>Streptophyta</taxon>
        <taxon>Embryophyta</taxon>
        <taxon>Tracheophyta</taxon>
        <taxon>Spermatophyta</taxon>
        <taxon>Magnoliopsida</taxon>
        <taxon>eudicotyledons</taxon>
        <taxon>Gunneridae</taxon>
        <taxon>Pentapetalae</taxon>
        <taxon>rosids</taxon>
        <taxon>Vitales</taxon>
        <taxon>Vitaceae</taxon>
        <taxon>Viteae</taxon>
        <taxon>Vitis</taxon>
    </lineage>
</organism>
<dbReference type="EMBL" id="QGNW01000246">
    <property type="protein sequence ID" value="RVW81921.1"/>
    <property type="molecule type" value="Genomic_DNA"/>
</dbReference>
<dbReference type="AlphaFoldDB" id="A0A438HBU4"/>
<proteinExistence type="predicted"/>
<dbReference type="PANTHER" id="PTHR37984:SF5">
    <property type="entry name" value="PROTEIN NYNRIN-LIKE"/>
    <property type="match status" value="1"/>
</dbReference>